<dbReference type="InterPro" id="IPR000651">
    <property type="entry name" value="Ras-like_Gua-exchang_fac_N"/>
</dbReference>
<evidence type="ECO:0000313" key="4">
    <source>
        <dbReference type="Proteomes" id="UP001437256"/>
    </source>
</evidence>
<name>A0ABR2ZFR7_9AGAR</name>
<dbReference type="PROSITE" id="PS50212">
    <property type="entry name" value="RASGEF_NTER"/>
    <property type="match status" value="1"/>
</dbReference>
<keyword evidence="4" id="KW-1185">Reference proteome</keyword>
<protein>
    <recommendedName>
        <fullName evidence="2">N-terminal Ras-GEF domain-containing protein</fullName>
    </recommendedName>
</protein>
<evidence type="ECO:0000259" key="2">
    <source>
        <dbReference type="PROSITE" id="PS50212"/>
    </source>
</evidence>
<comment type="caution">
    <text evidence="3">The sequence shown here is derived from an EMBL/GenBank/DDBJ whole genome shotgun (WGS) entry which is preliminary data.</text>
</comment>
<dbReference type="Proteomes" id="UP001437256">
    <property type="component" value="Unassembled WGS sequence"/>
</dbReference>
<reference evidence="3 4" key="1">
    <citation type="submission" date="2024-05" db="EMBL/GenBank/DDBJ databases">
        <title>A draft genome resource for the thread blight pathogen Marasmius tenuissimus strain MS-2.</title>
        <authorList>
            <person name="Yulfo-Soto G.E."/>
            <person name="Baruah I.K."/>
            <person name="Amoako-Attah I."/>
            <person name="Bukari Y."/>
            <person name="Meinhardt L.W."/>
            <person name="Bailey B.A."/>
            <person name="Cohen S.P."/>
        </authorList>
    </citation>
    <scope>NUCLEOTIDE SEQUENCE [LARGE SCALE GENOMIC DNA]</scope>
    <source>
        <strain evidence="3 4">MS-2</strain>
    </source>
</reference>
<accession>A0ABR2ZFR7</accession>
<sequence>MTVEVSFLGVPSIISKTETLSSGSTGLGPGSISGKAIKRLGEAVLNGVDYILINREFTRIESFFRQNSTNRFLNVENTEGMYRTLFELTHPGYTKSVRTRALKIVMKRIGGMSFKILARALVHLDSWSTTYRQLSSAIACCWRSGKTWLSDTYAISLHSLRPTQLMAKSDYHTAGYESYRSNHKGGLSSTEPISLYLALVALIGSRNHARMIFDLLSSANSEVAAAKRPEDQEALDGLLKRVLTARMALEEDDSSISDATAVLGSAVLEDEPSYFYPHGHVSNVLVQVAGIMSPTIPSIIATSPSIITGPSTMSSSLGRPTADSDNQVELFLNPELQINHGIIKGATLEALLGFLVSPKTPASYVSLNLRIFAMTFKTFATLDELFNLLALRLSESPSIDAPPEAEEEWTEIFRSR</sequence>
<evidence type="ECO:0000313" key="3">
    <source>
        <dbReference type="EMBL" id="KAL0060158.1"/>
    </source>
</evidence>
<feature type="domain" description="N-terminal Ras-GEF" evidence="2">
    <location>
        <begin position="339"/>
        <end position="416"/>
    </location>
</feature>
<dbReference type="Gene3D" id="1.20.870.10">
    <property type="entry name" value="Son of sevenless (SoS) protein Chain: S domain 1"/>
    <property type="match status" value="1"/>
</dbReference>
<gene>
    <name evidence="3" type="ORF">AAF712_013052</name>
</gene>
<dbReference type="SUPFAM" id="SSF48366">
    <property type="entry name" value="Ras GEF"/>
    <property type="match status" value="1"/>
</dbReference>
<evidence type="ECO:0000256" key="1">
    <source>
        <dbReference type="PROSITE-ProRule" id="PRU00135"/>
    </source>
</evidence>
<dbReference type="EMBL" id="JBBXMP010000189">
    <property type="protein sequence ID" value="KAL0060158.1"/>
    <property type="molecule type" value="Genomic_DNA"/>
</dbReference>
<dbReference type="InterPro" id="IPR023578">
    <property type="entry name" value="Ras_GEF_dom_sf"/>
</dbReference>
<proteinExistence type="predicted"/>
<organism evidence="3 4">
    <name type="scientific">Marasmius tenuissimus</name>
    <dbReference type="NCBI Taxonomy" id="585030"/>
    <lineage>
        <taxon>Eukaryota</taxon>
        <taxon>Fungi</taxon>
        <taxon>Dikarya</taxon>
        <taxon>Basidiomycota</taxon>
        <taxon>Agaricomycotina</taxon>
        <taxon>Agaricomycetes</taxon>
        <taxon>Agaricomycetidae</taxon>
        <taxon>Agaricales</taxon>
        <taxon>Marasmiineae</taxon>
        <taxon>Marasmiaceae</taxon>
        <taxon>Marasmius</taxon>
    </lineage>
</organism>
<keyword evidence="1" id="KW-0344">Guanine-nucleotide releasing factor</keyword>